<protein>
    <submittedName>
        <fullName evidence="1">Uncharacterized protein</fullName>
    </submittedName>
</protein>
<dbReference type="EMBL" id="AZJI01000005">
    <property type="protein sequence ID" value="ETD23535.1"/>
    <property type="molecule type" value="Genomic_DNA"/>
</dbReference>
<evidence type="ECO:0000313" key="2">
    <source>
        <dbReference type="Proteomes" id="UP000018731"/>
    </source>
</evidence>
<dbReference type="PATRIC" id="fig|1357400.3.peg.1787"/>
<proteinExistence type="predicted"/>
<gene>
    <name evidence="1" type="ORF">HMPREF2086_01340</name>
</gene>
<keyword evidence="2" id="KW-1185">Reference proteome</keyword>
<reference evidence="1 2" key="1">
    <citation type="journal article" date="2014" name="Genome Announc.">
        <title>Draft genome sequences of six enterohepatic helicobacter species isolated from humans and one from rhesus macaques.</title>
        <authorList>
            <person name="Shen Z."/>
            <person name="Sheh A."/>
            <person name="Young S.K."/>
            <person name="Abouelliel A."/>
            <person name="Ward D.V."/>
            <person name="Earl A.M."/>
            <person name="Fox J.G."/>
        </authorList>
    </citation>
    <scope>NUCLEOTIDE SEQUENCE [LARGE SCALE GENOMIC DNA]</scope>
    <source>
        <strain evidence="1 2">MIT 99-5501</strain>
    </source>
</reference>
<evidence type="ECO:0000313" key="1">
    <source>
        <dbReference type="EMBL" id="ETD23535.1"/>
    </source>
</evidence>
<dbReference type="STRING" id="1357400.HMPREF2086_01340"/>
<organism evidence="1 2">
    <name type="scientific">Helicobacter macacae MIT 99-5501</name>
    <dbReference type="NCBI Taxonomy" id="1357400"/>
    <lineage>
        <taxon>Bacteria</taxon>
        <taxon>Pseudomonadati</taxon>
        <taxon>Campylobacterota</taxon>
        <taxon>Epsilonproteobacteria</taxon>
        <taxon>Campylobacterales</taxon>
        <taxon>Helicobacteraceae</taxon>
        <taxon>Helicobacter</taxon>
    </lineage>
</organism>
<sequence length="251" mass="27599">MAIGTLLGAAKTIGAKLLPYAIQAGAALIPIAISKLKDWIFGNDSKQLANELSQSGVFDAQKASIAEIQHIRGIISNYKNSSLQKLDDSAEQIVGGFSKMFDFSDELFKDIDKNIARDMRQSAKYHFNKAKENLRSQIISQISFDNESLSKILMEDSGEGKRKKVENFINDTNANALHSFQNELENALNTAFELTKQKLSAKLEGIKSSAQKSVKFLENYQNSPDKLGKEAQQIALAKSIATNQVALNALV</sequence>
<dbReference type="AlphaFoldDB" id="V8C959"/>
<dbReference type="RefSeq" id="WP_023928082.1">
    <property type="nucleotide sequence ID" value="NZ_KI669454.1"/>
</dbReference>
<comment type="caution">
    <text evidence="1">The sequence shown here is derived from an EMBL/GenBank/DDBJ whole genome shotgun (WGS) entry which is preliminary data.</text>
</comment>
<dbReference type="Proteomes" id="UP000018731">
    <property type="component" value="Unassembled WGS sequence"/>
</dbReference>
<dbReference type="HOGENOM" id="CLU_1105957_0_0_7"/>
<name>V8C959_9HELI</name>
<accession>V8C959</accession>